<evidence type="ECO:0000313" key="6">
    <source>
        <dbReference type="Proteomes" id="UP000483672"/>
    </source>
</evidence>
<protein>
    <submittedName>
        <fullName evidence="3">Uncharacterized protein</fullName>
    </submittedName>
</protein>
<feature type="region of interest" description="Disordered" evidence="1">
    <location>
        <begin position="323"/>
        <end position="368"/>
    </location>
</feature>
<evidence type="ECO:0000313" key="2">
    <source>
        <dbReference type="EMBL" id="KAF3205027.1"/>
    </source>
</evidence>
<dbReference type="Proteomes" id="UP000472727">
    <property type="component" value="Unassembled WGS sequence"/>
</dbReference>
<feature type="region of interest" description="Disordered" evidence="1">
    <location>
        <begin position="89"/>
        <end position="115"/>
    </location>
</feature>
<feature type="compositionally biased region" description="Polar residues" evidence="1">
    <location>
        <begin position="344"/>
        <end position="356"/>
    </location>
</feature>
<dbReference type="Proteomes" id="UP000483672">
    <property type="component" value="Unassembled WGS sequence"/>
</dbReference>
<dbReference type="EMBL" id="WIWT01000067">
    <property type="protein sequence ID" value="KAF3205027.1"/>
    <property type="molecule type" value="Genomic_DNA"/>
</dbReference>
<dbReference type="OrthoDB" id="3599883at2759"/>
<dbReference type="Pfam" id="PF12855">
    <property type="entry name" value="Ecl1"/>
    <property type="match status" value="1"/>
</dbReference>
<sequence>MAAAVRRKAIRPPLRKSATVSSSSSRGLPPPTSSAVAAREKKASAKSAGAEIDPLMAASFLPFCSFCEKQIVIPNNGILYCSEACRRRDRDTKSNPSSAPISGSTPLQLHGGFGSCSTPPISPRLGYVDIAPPNLIAPSSPTSARSIPMARTVSNPLGDYGHVSFSPPSDPIPLHRRPAYEISYPSISAPPSPTSSSGVFLPSKRPHHLPRNNTFTSIPSLTNSPATSSTSSHGAYNPYQGNFARPLPPIRNPYAYSHNSSPRSIDLVTPISSITSQPTDMISMGPPAALTEQQIYEKQAVYNQGQGQGSLKKLFNFEGMRAPPQPMMRSSPMVSRAASPAPYMTTSRSSSPTPGESTKLRSAWTDIY</sequence>
<feature type="compositionally biased region" description="Polar residues" evidence="1">
    <location>
        <begin position="211"/>
        <end position="233"/>
    </location>
</feature>
<dbReference type="EMBL" id="WIWS01000031">
    <property type="protein sequence ID" value="KAF3220917.1"/>
    <property type="molecule type" value="Genomic_DNA"/>
</dbReference>
<accession>A0A6G1LW26</accession>
<reference evidence="5 6" key="1">
    <citation type="submission" date="2019-06" db="EMBL/GenBank/DDBJ databases">
        <authorList>
            <person name="Palmer J.M."/>
        </authorList>
    </citation>
    <scope>NUCLEOTIDE SEQUENCE [LARGE SCALE GENOMIC DNA]</scope>
    <source>
        <strain evidence="3 5">TWF106</strain>
        <strain evidence="4 6">TWF191</strain>
        <strain evidence="2">TWF679</strain>
    </source>
</reference>
<evidence type="ECO:0000313" key="5">
    <source>
        <dbReference type="Proteomes" id="UP000472727"/>
    </source>
</evidence>
<comment type="caution">
    <text evidence="3">The sequence shown here is derived from an EMBL/GenBank/DDBJ whole genome shotgun (WGS) entry which is preliminary data.</text>
</comment>
<gene>
    <name evidence="3" type="ORF">TWF106_006515</name>
    <name evidence="4" type="ORF">TWF191_007031</name>
    <name evidence="2" type="ORF">TWF679_009463</name>
</gene>
<dbReference type="EMBL" id="WIPF01000041">
    <property type="protein sequence ID" value="KAF3221985.1"/>
    <property type="molecule type" value="Genomic_DNA"/>
</dbReference>
<evidence type="ECO:0000313" key="3">
    <source>
        <dbReference type="EMBL" id="KAF3220917.1"/>
    </source>
</evidence>
<feature type="compositionally biased region" description="Polar residues" evidence="1">
    <location>
        <begin position="94"/>
        <end position="107"/>
    </location>
</feature>
<feature type="region of interest" description="Disordered" evidence="1">
    <location>
        <begin position="1"/>
        <end position="42"/>
    </location>
</feature>
<feature type="region of interest" description="Disordered" evidence="1">
    <location>
        <begin position="185"/>
        <end position="233"/>
    </location>
</feature>
<name>A0A6G1LW26_ORBOL</name>
<dbReference type="AlphaFoldDB" id="A0A6G1LW26"/>
<feature type="compositionally biased region" description="Basic residues" evidence="1">
    <location>
        <begin position="1"/>
        <end position="14"/>
    </location>
</feature>
<proteinExistence type="predicted"/>
<evidence type="ECO:0000313" key="4">
    <source>
        <dbReference type="EMBL" id="KAF3221985.1"/>
    </source>
</evidence>
<dbReference type="Proteomes" id="UP000614610">
    <property type="component" value="Unassembled WGS sequence"/>
</dbReference>
<dbReference type="InterPro" id="IPR024368">
    <property type="entry name" value="Ecl1/2/3"/>
</dbReference>
<evidence type="ECO:0000256" key="1">
    <source>
        <dbReference type="SAM" id="MobiDB-lite"/>
    </source>
</evidence>
<organism evidence="3 5">
    <name type="scientific">Orbilia oligospora</name>
    <name type="common">Nematode-trapping fungus</name>
    <name type="synonym">Arthrobotrys oligospora</name>
    <dbReference type="NCBI Taxonomy" id="2813651"/>
    <lineage>
        <taxon>Eukaryota</taxon>
        <taxon>Fungi</taxon>
        <taxon>Dikarya</taxon>
        <taxon>Ascomycota</taxon>
        <taxon>Pezizomycotina</taxon>
        <taxon>Orbiliomycetes</taxon>
        <taxon>Orbiliales</taxon>
        <taxon>Orbiliaceae</taxon>
        <taxon>Orbilia</taxon>
    </lineage>
</organism>